<dbReference type="AlphaFoldDB" id="A0AA86PYC6"/>
<feature type="region of interest" description="Disordered" evidence="1">
    <location>
        <begin position="1"/>
        <end position="23"/>
    </location>
</feature>
<proteinExistence type="predicted"/>
<gene>
    <name evidence="3" type="ORF">HINF_LOCUS35569</name>
    <name evidence="2" type="ORF">HINF_LOCUS35961</name>
</gene>
<protein>
    <submittedName>
        <fullName evidence="3">Hypothetical_protein</fullName>
    </submittedName>
</protein>
<evidence type="ECO:0000256" key="1">
    <source>
        <dbReference type="SAM" id="MobiDB-lite"/>
    </source>
</evidence>
<accession>A0AA86PYC6</accession>
<sequence>MPEIRKSGLGSEQPPFNRDEPQPHFNRENTVLYLVIIFQILVRSTHNVLVERLVRLIISAMNNCMLQTLTISSFNEVSTNVSQFQLYISERNGIKYNSDKQNSGSGNPGFLKIFTEIANGVLSRFDYFNLFQQPTNIKK</sequence>
<dbReference type="EMBL" id="CATOUU010000788">
    <property type="protein sequence ID" value="CAI9948316.1"/>
    <property type="molecule type" value="Genomic_DNA"/>
</dbReference>
<evidence type="ECO:0000313" key="4">
    <source>
        <dbReference type="Proteomes" id="UP001642409"/>
    </source>
</evidence>
<organism evidence="2">
    <name type="scientific">Hexamita inflata</name>
    <dbReference type="NCBI Taxonomy" id="28002"/>
    <lineage>
        <taxon>Eukaryota</taxon>
        <taxon>Metamonada</taxon>
        <taxon>Diplomonadida</taxon>
        <taxon>Hexamitidae</taxon>
        <taxon>Hexamitinae</taxon>
        <taxon>Hexamita</taxon>
    </lineage>
</organism>
<comment type="caution">
    <text evidence="2">The sequence shown here is derived from an EMBL/GenBank/DDBJ whole genome shotgun (WGS) entry which is preliminary data.</text>
</comment>
<reference evidence="3 4" key="2">
    <citation type="submission" date="2024-07" db="EMBL/GenBank/DDBJ databases">
        <authorList>
            <person name="Akdeniz Z."/>
        </authorList>
    </citation>
    <scope>NUCLEOTIDE SEQUENCE [LARGE SCALE GENOMIC DNA]</scope>
</reference>
<dbReference type="Proteomes" id="UP001642409">
    <property type="component" value="Unassembled WGS sequence"/>
</dbReference>
<keyword evidence="4" id="KW-1185">Reference proteome</keyword>
<name>A0AA86PYC6_9EUKA</name>
<dbReference type="EMBL" id="CAXDID020000129">
    <property type="protein sequence ID" value="CAL6034689.1"/>
    <property type="molecule type" value="Genomic_DNA"/>
</dbReference>
<evidence type="ECO:0000313" key="2">
    <source>
        <dbReference type="EMBL" id="CAI9948316.1"/>
    </source>
</evidence>
<evidence type="ECO:0000313" key="3">
    <source>
        <dbReference type="EMBL" id="CAL6034689.1"/>
    </source>
</evidence>
<reference evidence="2" key="1">
    <citation type="submission" date="2023-06" db="EMBL/GenBank/DDBJ databases">
        <authorList>
            <person name="Kurt Z."/>
        </authorList>
    </citation>
    <scope>NUCLEOTIDE SEQUENCE</scope>
</reference>